<keyword evidence="3" id="KW-0479">Metal-binding</keyword>
<dbReference type="PROSITE" id="PS51296">
    <property type="entry name" value="RIESKE"/>
    <property type="match status" value="1"/>
</dbReference>
<dbReference type="Proteomes" id="UP000315217">
    <property type="component" value="Unassembled WGS sequence"/>
</dbReference>
<evidence type="ECO:0000256" key="6">
    <source>
        <dbReference type="ARBA" id="ARBA00023014"/>
    </source>
</evidence>
<protein>
    <submittedName>
        <fullName evidence="8">Rieske 2Fe-2S domain-containing protein</fullName>
    </submittedName>
</protein>
<dbReference type="GO" id="GO:0016705">
    <property type="term" value="F:oxidoreductase activity, acting on paired donors, with incorporation or reduction of molecular oxygen"/>
    <property type="evidence" value="ECO:0007669"/>
    <property type="project" value="UniProtKB-ARBA"/>
</dbReference>
<dbReference type="Proteomes" id="UP000318661">
    <property type="component" value="Unassembled WGS sequence"/>
</dbReference>
<comment type="similarity">
    <text evidence="1">Belongs to the bacterial ring-hydroxylating dioxygenase alpha subunit family.</text>
</comment>
<dbReference type="PANTHER" id="PTHR43756:SF1">
    <property type="entry name" value="3-PHENYLPROPIONATE_CINNAMIC ACID DIOXYGENASE SUBUNIT ALPHA"/>
    <property type="match status" value="1"/>
</dbReference>
<dbReference type="AlphaFoldDB" id="A0A537KWN9"/>
<evidence type="ECO:0000313" key="10">
    <source>
        <dbReference type="Proteomes" id="UP000315217"/>
    </source>
</evidence>
<keyword evidence="4" id="KW-0560">Oxidoreductase</keyword>
<evidence type="ECO:0000256" key="5">
    <source>
        <dbReference type="ARBA" id="ARBA00023004"/>
    </source>
</evidence>
<feature type="domain" description="Rieske" evidence="7">
    <location>
        <begin position="47"/>
        <end position="144"/>
    </location>
</feature>
<dbReference type="SUPFAM" id="SSF50022">
    <property type="entry name" value="ISP domain"/>
    <property type="match status" value="1"/>
</dbReference>
<dbReference type="InterPro" id="IPR017941">
    <property type="entry name" value="Rieske_2Fe-2S"/>
</dbReference>
<name>A0A537KWN9_9BACT</name>
<dbReference type="PANTHER" id="PTHR43756">
    <property type="entry name" value="CHOLINE MONOOXYGENASE, CHLOROPLASTIC"/>
    <property type="match status" value="1"/>
</dbReference>
<evidence type="ECO:0000256" key="1">
    <source>
        <dbReference type="ARBA" id="ARBA00008751"/>
    </source>
</evidence>
<comment type="caution">
    <text evidence="8">The sequence shown here is derived from an EMBL/GenBank/DDBJ whole genome shotgun (WGS) entry which is preliminary data.</text>
</comment>
<dbReference type="EMBL" id="VBAI01000164">
    <property type="protein sequence ID" value="TMJ09234.1"/>
    <property type="molecule type" value="Genomic_DNA"/>
</dbReference>
<dbReference type="GO" id="GO:0005506">
    <property type="term" value="F:iron ion binding"/>
    <property type="evidence" value="ECO:0007669"/>
    <property type="project" value="InterPro"/>
</dbReference>
<dbReference type="InterPro" id="IPR015879">
    <property type="entry name" value="Ring_hydroxy_dOase_asu_C_dom"/>
</dbReference>
<accession>A0A537KWN9</accession>
<keyword evidence="5" id="KW-0408">Iron</keyword>
<reference evidence="10 11" key="1">
    <citation type="journal article" date="2019" name="Nat. Microbiol.">
        <title>Mediterranean grassland soil C-N compound turnover is dependent on rainfall and depth, and is mediated by genomically divergent microorganisms.</title>
        <authorList>
            <person name="Diamond S."/>
            <person name="Andeer P.F."/>
            <person name="Li Z."/>
            <person name="Crits-Christoph A."/>
            <person name="Burstein D."/>
            <person name="Anantharaman K."/>
            <person name="Lane K.R."/>
            <person name="Thomas B.C."/>
            <person name="Pan C."/>
            <person name="Northen T.R."/>
            <person name="Banfield J.F."/>
        </authorList>
    </citation>
    <scope>NUCLEOTIDE SEQUENCE [LARGE SCALE GENOMIC DNA]</scope>
    <source>
        <strain evidence="9">NP_1</strain>
        <strain evidence="8">NP_2</strain>
    </source>
</reference>
<dbReference type="InterPro" id="IPR001663">
    <property type="entry name" value="Rng_hydr_dOase-A"/>
</dbReference>
<proteinExistence type="inferred from homology"/>
<evidence type="ECO:0000256" key="4">
    <source>
        <dbReference type="ARBA" id="ARBA00023002"/>
    </source>
</evidence>
<dbReference type="InterPro" id="IPR036922">
    <property type="entry name" value="Rieske_2Fe-2S_sf"/>
</dbReference>
<dbReference type="Pfam" id="PF00848">
    <property type="entry name" value="Ring_hydroxyl_A"/>
    <property type="match status" value="1"/>
</dbReference>
<dbReference type="Gene3D" id="3.90.380.10">
    <property type="entry name" value="Naphthalene 1,2-dioxygenase Alpha Subunit, Chain A, domain 1"/>
    <property type="match status" value="1"/>
</dbReference>
<sequence>MAVTERTESFADLVVDDPREFRVHGSVYTDAEVFAAELERIFERTWVYAGHESELPAAGDYKTILVGTQPVILSRHEDGKVHALYNRCRHRGAVVCRQERGHSNFFRCRYHNWVYANNGDLIGMSQSTGYPDDFDRSAYGLVPVSRMANYRGLIFISLSEVGPTFDEYLAPARKYVDAWLGRSPVEQIEVLLPPHRYEYPGNWKLQAENGYDGYHGNYVHLSWQRVLQLSKESTVEEVQKYRQEGAARGLPRGHGLLERPGSLNPASSWTARMMDRYPEYAKAMSAKYSEPQLIDLSARRNIFIFPNLYLFDTHLRVIVPKAVNRTEVQLYVYALQGVPDAINDGRIRGHERFYGPAGFGAPDDIEVFTEVQTGVRARGHEWNLFCRGQHRERVENGERIGHTTDEAPQRALYRQWQLEMSKP</sequence>
<dbReference type="Gene3D" id="2.102.10.10">
    <property type="entry name" value="Rieske [2Fe-2S] iron-sulphur domain"/>
    <property type="match status" value="1"/>
</dbReference>
<evidence type="ECO:0000259" key="7">
    <source>
        <dbReference type="PROSITE" id="PS51296"/>
    </source>
</evidence>
<dbReference type="PRINTS" id="PR00090">
    <property type="entry name" value="RNGDIOXGNASE"/>
</dbReference>
<evidence type="ECO:0000313" key="9">
    <source>
        <dbReference type="EMBL" id="TMJ09234.1"/>
    </source>
</evidence>
<evidence type="ECO:0000313" key="8">
    <source>
        <dbReference type="EMBL" id="TMJ00152.1"/>
    </source>
</evidence>
<evidence type="ECO:0000256" key="2">
    <source>
        <dbReference type="ARBA" id="ARBA00022714"/>
    </source>
</evidence>
<dbReference type="GO" id="GO:0051537">
    <property type="term" value="F:2 iron, 2 sulfur cluster binding"/>
    <property type="evidence" value="ECO:0007669"/>
    <property type="project" value="UniProtKB-KW"/>
</dbReference>
<organism evidence="8 11">
    <name type="scientific">Candidatus Segetimicrobium genomatis</name>
    <dbReference type="NCBI Taxonomy" id="2569760"/>
    <lineage>
        <taxon>Bacteria</taxon>
        <taxon>Bacillati</taxon>
        <taxon>Candidatus Sysuimicrobiota</taxon>
        <taxon>Candidatus Sysuimicrobiia</taxon>
        <taxon>Candidatus Sysuimicrobiales</taxon>
        <taxon>Candidatus Segetimicrobiaceae</taxon>
        <taxon>Candidatus Segetimicrobium</taxon>
    </lineage>
</organism>
<dbReference type="Pfam" id="PF00355">
    <property type="entry name" value="Rieske"/>
    <property type="match status" value="1"/>
</dbReference>
<keyword evidence="6" id="KW-0411">Iron-sulfur</keyword>
<evidence type="ECO:0000256" key="3">
    <source>
        <dbReference type="ARBA" id="ARBA00022723"/>
    </source>
</evidence>
<dbReference type="EMBL" id="VBAJ01000355">
    <property type="protein sequence ID" value="TMJ00152.1"/>
    <property type="molecule type" value="Genomic_DNA"/>
</dbReference>
<gene>
    <name evidence="9" type="ORF">E6G98_10090</name>
    <name evidence="8" type="ORF">E6G99_13110</name>
</gene>
<keyword evidence="2" id="KW-0001">2Fe-2S</keyword>
<dbReference type="GO" id="GO:0004497">
    <property type="term" value="F:monooxygenase activity"/>
    <property type="evidence" value="ECO:0007669"/>
    <property type="project" value="UniProtKB-ARBA"/>
</dbReference>
<evidence type="ECO:0000313" key="11">
    <source>
        <dbReference type="Proteomes" id="UP000318661"/>
    </source>
</evidence>
<dbReference type="SUPFAM" id="SSF55961">
    <property type="entry name" value="Bet v1-like"/>
    <property type="match status" value="1"/>
</dbReference>